<proteinExistence type="predicted"/>
<name>A0ABY8R0D7_9MICO</name>
<sequence length="62" mass="6644">MTGGSGCFAAFASLTEPVEFDFEAIEVELVEEEPRIASQFTGTKIEALSSISAGQGLFQWRG</sequence>
<dbReference type="Proteomes" id="UP001209083">
    <property type="component" value="Chromosome"/>
</dbReference>
<evidence type="ECO:0000313" key="2">
    <source>
        <dbReference type="Proteomes" id="UP001209083"/>
    </source>
</evidence>
<keyword evidence="2" id="KW-1185">Reference proteome</keyword>
<dbReference type="RefSeq" id="WP_349640972.1">
    <property type="nucleotide sequence ID" value="NZ_CP090958.1"/>
</dbReference>
<dbReference type="EMBL" id="CP090958">
    <property type="protein sequence ID" value="WGW14176.1"/>
    <property type="molecule type" value="Genomic_DNA"/>
</dbReference>
<organism evidence="1 2">
    <name type="scientific">Saxibacter everestensis</name>
    <dbReference type="NCBI Taxonomy" id="2909229"/>
    <lineage>
        <taxon>Bacteria</taxon>
        <taxon>Bacillati</taxon>
        <taxon>Actinomycetota</taxon>
        <taxon>Actinomycetes</taxon>
        <taxon>Micrococcales</taxon>
        <taxon>Brevibacteriaceae</taxon>
        <taxon>Saxibacter</taxon>
    </lineage>
</organism>
<accession>A0ABY8R0D7</accession>
<evidence type="ECO:0000313" key="1">
    <source>
        <dbReference type="EMBL" id="WGW14176.1"/>
    </source>
</evidence>
<reference evidence="1 2" key="1">
    <citation type="submission" date="2023-05" db="EMBL/GenBank/DDBJ databases">
        <title>Lithophilousrod everest ZFBP1038 complete genpme.</title>
        <authorList>
            <person name="Tian M."/>
        </authorList>
    </citation>
    <scope>NUCLEOTIDE SEQUENCE [LARGE SCALE GENOMIC DNA]</scope>
    <source>
        <strain evidence="1 2">ZFBP1038</strain>
    </source>
</reference>
<gene>
    <name evidence="1" type="ORF">LWF01_10235</name>
</gene>
<protein>
    <submittedName>
        <fullName evidence="1">Uncharacterized protein</fullName>
    </submittedName>
</protein>